<comment type="caution">
    <text evidence="1">The sequence shown here is derived from an EMBL/GenBank/DDBJ whole genome shotgun (WGS) entry which is preliminary data.</text>
</comment>
<reference evidence="1 2" key="1">
    <citation type="submission" date="2018-10" db="EMBL/GenBank/DDBJ databases">
        <title>Phylogenomics of Brevibacillus.</title>
        <authorList>
            <person name="Dunlap C."/>
        </authorList>
    </citation>
    <scope>NUCLEOTIDE SEQUENCE [LARGE SCALE GENOMIC DNA]</scope>
    <source>
        <strain evidence="1 2">DSM 100115</strain>
    </source>
</reference>
<keyword evidence="2" id="KW-1185">Reference proteome</keyword>
<dbReference type="Proteomes" id="UP000268829">
    <property type="component" value="Unassembled WGS sequence"/>
</dbReference>
<dbReference type="RefSeq" id="WP_122903651.1">
    <property type="nucleotide sequence ID" value="NZ_RHHS01000013.1"/>
</dbReference>
<protein>
    <submittedName>
        <fullName evidence="1">Uncharacterized protein</fullName>
    </submittedName>
</protein>
<sequence length="71" mass="8472">MYKLTNAQQLLLFQLSKPYHDGEKHHPKDAYNTRTVESLVKLKLIEEYHYNRFLHGAIRLTDEGKRTLMDL</sequence>
<organism evidence="1 2">
    <name type="scientific">Brevibacillus gelatini</name>
    <dbReference type="NCBI Taxonomy" id="1655277"/>
    <lineage>
        <taxon>Bacteria</taxon>
        <taxon>Bacillati</taxon>
        <taxon>Bacillota</taxon>
        <taxon>Bacilli</taxon>
        <taxon>Bacillales</taxon>
        <taxon>Paenibacillaceae</taxon>
        <taxon>Brevibacillus</taxon>
    </lineage>
</organism>
<evidence type="ECO:0000313" key="1">
    <source>
        <dbReference type="EMBL" id="RNB59484.1"/>
    </source>
</evidence>
<dbReference type="OrthoDB" id="9915501at2"/>
<name>A0A3M8B7Q5_9BACL</name>
<dbReference type="EMBL" id="RHHS01000013">
    <property type="protein sequence ID" value="RNB59484.1"/>
    <property type="molecule type" value="Genomic_DNA"/>
</dbReference>
<dbReference type="AlphaFoldDB" id="A0A3M8B7Q5"/>
<accession>A0A3M8B7Q5</accession>
<proteinExistence type="predicted"/>
<gene>
    <name evidence="1" type="ORF">EDM57_04905</name>
</gene>
<evidence type="ECO:0000313" key="2">
    <source>
        <dbReference type="Proteomes" id="UP000268829"/>
    </source>
</evidence>